<feature type="domain" description="Major facilitator superfamily (MFS) profile" evidence="7">
    <location>
        <begin position="24"/>
        <end position="439"/>
    </location>
</feature>
<dbReference type="OrthoDB" id="6262629at2759"/>
<proteinExistence type="predicted"/>
<accession>A0A8S3PNX4</accession>
<dbReference type="InterPro" id="IPR005829">
    <property type="entry name" value="Sugar_transporter_CS"/>
</dbReference>
<evidence type="ECO:0000256" key="4">
    <source>
        <dbReference type="ARBA" id="ARBA00023136"/>
    </source>
</evidence>
<reference evidence="8" key="1">
    <citation type="submission" date="2021-03" db="EMBL/GenBank/DDBJ databases">
        <authorList>
            <person name="Bekaert M."/>
        </authorList>
    </citation>
    <scope>NUCLEOTIDE SEQUENCE</scope>
</reference>
<dbReference type="PANTHER" id="PTHR24064">
    <property type="entry name" value="SOLUTE CARRIER FAMILY 22 MEMBER"/>
    <property type="match status" value="1"/>
</dbReference>
<evidence type="ECO:0000256" key="1">
    <source>
        <dbReference type="ARBA" id="ARBA00004141"/>
    </source>
</evidence>
<protein>
    <submittedName>
        <fullName evidence="8">SLC22A4_5</fullName>
    </submittedName>
</protein>
<comment type="caution">
    <text evidence="8">The sequence shown here is derived from an EMBL/GenBank/DDBJ whole genome shotgun (WGS) entry which is preliminary data.</text>
</comment>
<feature type="transmembrane region" description="Helical" evidence="6">
    <location>
        <begin position="140"/>
        <end position="159"/>
    </location>
</feature>
<dbReference type="SUPFAM" id="SSF103473">
    <property type="entry name" value="MFS general substrate transporter"/>
    <property type="match status" value="1"/>
</dbReference>
<evidence type="ECO:0000313" key="9">
    <source>
        <dbReference type="Proteomes" id="UP000683360"/>
    </source>
</evidence>
<feature type="transmembrane region" description="Helical" evidence="6">
    <location>
        <begin position="383"/>
        <end position="402"/>
    </location>
</feature>
<dbReference type="PROSITE" id="PS00216">
    <property type="entry name" value="SUGAR_TRANSPORT_1"/>
    <property type="match status" value="1"/>
</dbReference>
<keyword evidence="3 6" id="KW-1133">Transmembrane helix</keyword>
<dbReference type="Pfam" id="PF00083">
    <property type="entry name" value="Sugar_tr"/>
    <property type="match status" value="1"/>
</dbReference>
<evidence type="ECO:0000259" key="7">
    <source>
        <dbReference type="PROSITE" id="PS50850"/>
    </source>
</evidence>
<sequence>MSSVSDYLENTLEECGGLGRFQWLLIASIIGGKISITWTTLMMSFGGAIPDWSCQWGNDTTIYQNITIESKTCHPPQNYSDLACVRKVYDDSMHTVVNQWNLVCDRDWITQTFTTIQMGGLLVGGLIAGQVADIIGRKPAYFISMFFLLLFNLVAAFSSNWQMFAAFRFLIGLASGFYLSVFFVFVAEFMPRKYRSMIMAIPAWPIWAAAFGGVSYLIHDWKYLHIATAAVTAPFLFSWWISFGYGYYAIAFGVQQLSGSLYLNMFLLSIVEIPSQVITYFLNNCMGRKWTTFMFLVLATVSGTVVGVVQMVDIPAKDGLINGFAMATKLFLAAGWCALMLLTTESFPTVVRNMGYGIQNSVTRVGSMVAPQIVYLSQHIDGLMYFLVGALMFLSAICLLGIPETRNKTLSDTIEDKKHKQYQEHKHEEKSKDFFLSER</sequence>
<keyword evidence="9" id="KW-1185">Reference proteome</keyword>
<feature type="transmembrane region" description="Helical" evidence="6">
    <location>
        <begin position="165"/>
        <end position="186"/>
    </location>
</feature>
<dbReference type="GO" id="GO:0016020">
    <property type="term" value="C:membrane"/>
    <property type="evidence" value="ECO:0007669"/>
    <property type="project" value="UniProtKB-SubCell"/>
</dbReference>
<evidence type="ECO:0000256" key="6">
    <source>
        <dbReference type="SAM" id="Phobius"/>
    </source>
</evidence>
<feature type="region of interest" description="Disordered" evidence="5">
    <location>
        <begin position="417"/>
        <end position="439"/>
    </location>
</feature>
<keyword evidence="2 6" id="KW-0812">Transmembrane</keyword>
<dbReference type="PROSITE" id="PS50850">
    <property type="entry name" value="MFS"/>
    <property type="match status" value="1"/>
</dbReference>
<dbReference type="AlphaFoldDB" id="A0A8S3PNX4"/>
<feature type="transmembrane region" description="Helical" evidence="6">
    <location>
        <begin position="324"/>
        <end position="344"/>
    </location>
</feature>
<gene>
    <name evidence="8" type="ORF">MEDL_147</name>
</gene>
<evidence type="ECO:0000256" key="5">
    <source>
        <dbReference type="SAM" id="MobiDB-lite"/>
    </source>
</evidence>
<feature type="transmembrane region" description="Helical" evidence="6">
    <location>
        <begin position="198"/>
        <end position="218"/>
    </location>
</feature>
<comment type="subcellular location">
    <subcellularLocation>
        <location evidence="1">Membrane</location>
        <topology evidence="1">Multi-pass membrane protein</topology>
    </subcellularLocation>
</comment>
<feature type="transmembrane region" description="Helical" evidence="6">
    <location>
        <begin position="224"/>
        <end position="249"/>
    </location>
</feature>
<feature type="transmembrane region" description="Helical" evidence="6">
    <location>
        <begin position="261"/>
        <end position="281"/>
    </location>
</feature>
<name>A0A8S3PNX4_MYTED</name>
<dbReference type="PROSITE" id="PS00217">
    <property type="entry name" value="SUGAR_TRANSPORT_2"/>
    <property type="match status" value="1"/>
</dbReference>
<dbReference type="InterPro" id="IPR020846">
    <property type="entry name" value="MFS_dom"/>
</dbReference>
<evidence type="ECO:0000256" key="3">
    <source>
        <dbReference type="ARBA" id="ARBA00022989"/>
    </source>
</evidence>
<dbReference type="InterPro" id="IPR036259">
    <property type="entry name" value="MFS_trans_sf"/>
</dbReference>
<dbReference type="GO" id="GO:0022857">
    <property type="term" value="F:transmembrane transporter activity"/>
    <property type="evidence" value="ECO:0007669"/>
    <property type="project" value="InterPro"/>
</dbReference>
<dbReference type="EMBL" id="CAJPWZ010000006">
    <property type="protein sequence ID" value="CAG2184486.1"/>
    <property type="molecule type" value="Genomic_DNA"/>
</dbReference>
<feature type="transmembrane region" description="Helical" evidence="6">
    <location>
        <begin position="108"/>
        <end position="128"/>
    </location>
</feature>
<dbReference type="InterPro" id="IPR005828">
    <property type="entry name" value="MFS_sugar_transport-like"/>
</dbReference>
<organism evidence="8 9">
    <name type="scientific">Mytilus edulis</name>
    <name type="common">Blue mussel</name>
    <dbReference type="NCBI Taxonomy" id="6550"/>
    <lineage>
        <taxon>Eukaryota</taxon>
        <taxon>Metazoa</taxon>
        <taxon>Spiralia</taxon>
        <taxon>Lophotrochozoa</taxon>
        <taxon>Mollusca</taxon>
        <taxon>Bivalvia</taxon>
        <taxon>Autobranchia</taxon>
        <taxon>Pteriomorphia</taxon>
        <taxon>Mytilida</taxon>
        <taxon>Mytiloidea</taxon>
        <taxon>Mytilidae</taxon>
        <taxon>Mytilinae</taxon>
        <taxon>Mytilus</taxon>
    </lineage>
</organism>
<dbReference type="Gene3D" id="1.20.1250.20">
    <property type="entry name" value="MFS general substrate transporter like domains"/>
    <property type="match status" value="2"/>
</dbReference>
<evidence type="ECO:0000256" key="2">
    <source>
        <dbReference type="ARBA" id="ARBA00022692"/>
    </source>
</evidence>
<feature type="transmembrane region" description="Helical" evidence="6">
    <location>
        <begin position="21"/>
        <end position="41"/>
    </location>
</feature>
<dbReference type="Proteomes" id="UP000683360">
    <property type="component" value="Unassembled WGS sequence"/>
</dbReference>
<keyword evidence="4 6" id="KW-0472">Membrane</keyword>
<feature type="transmembrane region" description="Helical" evidence="6">
    <location>
        <begin position="293"/>
        <end position="312"/>
    </location>
</feature>
<evidence type="ECO:0000313" key="8">
    <source>
        <dbReference type="EMBL" id="CAG2184486.1"/>
    </source>
</evidence>